<sequence>MSRRCFHRAVVMLAAAVVLAGCSLRTAEKVDVLVVGGGTSGVAAGLQSARMGARTFIIEETDWLGGMLTAAGVSAVDGNYRLRAGIWGEFLDSLVMHYGGSDSLKTGWVSNVLFEPAVGNDLFHRMAAAEPLLTVKHGTAFVDARREKGRWIVRTEHAGKTETVEARVLIDATEQGDVARALGVPYDIGMESREATDEDIAPETANGIVQDLTYVAILKDYGHDVRIARPEDYDPALFACCCANPLCTNPREPNRVWSKEMMMSYGRLPGGKIMINWPIEGNDYYTNMIDLSREEREAEIAKAKHRTLCYLYFLQNELGLTTLGLDDETFPTEDRLPLIPYHRESRRIHGKVRFNLNHAMHPYEQPEPLYRTCIAVGDYPVDHHHTRYTGADSLPDLHFHPVPSYGVPLGALIPADRQGLIVAEKSISVSNIMNGSTRLQPVVLQIGQAAGALAALAVKQGCTVDEVQVREVQRAVLDAGGYLLPYLDVPKDSPYFKPLQRIGSTGILRGEGRNVDWSNETWIHADFLLRASDLHCLAEYGMNAPDDKALPERTVSIAEAVHIVTGKEMGTVWEQVEAIVHKYAWSDCDTQRPILRKEFAVLADELCNPFARAVNIKGESD</sequence>
<dbReference type="PROSITE" id="PS51257">
    <property type="entry name" value="PROKAR_LIPOPROTEIN"/>
    <property type="match status" value="1"/>
</dbReference>
<accession>A0A174IZX2</accession>
<protein>
    <submittedName>
        <fullName evidence="2">FAD binding domain</fullName>
    </submittedName>
</protein>
<dbReference type="Proteomes" id="UP000095419">
    <property type="component" value="Unassembled WGS sequence"/>
</dbReference>
<proteinExistence type="predicted"/>
<evidence type="ECO:0000256" key="1">
    <source>
        <dbReference type="SAM" id="SignalP"/>
    </source>
</evidence>
<gene>
    <name evidence="2" type="ORF">ERS417307_02722</name>
</gene>
<dbReference type="RefSeq" id="WP_057088846.1">
    <property type="nucleotide sequence ID" value="NZ_CAXKYG010000021.1"/>
</dbReference>
<evidence type="ECO:0000313" key="3">
    <source>
        <dbReference type="Proteomes" id="UP000095419"/>
    </source>
</evidence>
<dbReference type="PANTHER" id="PTHR42716:SF3">
    <property type="entry name" value="SLL1913 PROTEIN"/>
    <property type="match status" value="1"/>
</dbReference>
<organism evidence="2 3">
    <name type="scientific">Bacteroides uniformis</name>
    <dbReference type="NCBI Taxonomy" id="820"/>
    <lineage>
        <taxon>Bacteria</taxon>
        <taxon>Pseudomonadati</taxon>
        <taxon>Bacteroidota</taxon>
        <taxon>Bacteroidia</taxon>
        <taxon>Bacteroidales</taxon>
        <taxon>Bacteroidaceae</taxon>
        <taxon>Bacteroides</taxon>
    </lineage>
</organism>
<name>A0A174IZX2_BACUN</name>
<reference evidence="2 3" key="1">
    <citation type="submission" date="2015-09" db="EMBL/GenBank/DDBJ databases">
        <authorList>
            <consortium name="Pathogen Informatics"/>
        </authorList>
    </citation>
    <scope>NUCLEOTIDE SEQUENCE [LARGE SCALE GENOMIC DNA]</scope>
    <source>
        <strain evidence="2 3">2789STDY5608791</strain>
    </source>
</reference>
<dbReference type="GO" id="GO:0009435">
    <property type="term" value="P:NAD+ biosynthetic process"/>
    <property type="evidence" value="ECO:0007669"/>
    <property type="project" value="InterPro"/>
</dbReference>
<dbReference type="InterPro" id="IPR036188">
    <property type="entry name" value="FAD/NAD-bd_sf"/>
</dbReference>
<dbReference type="PANTHER" id="PTHR42716">
    <property type="entry name" value="L-ASPARTATE OXIDASE"/>
    <property type="match status" value="1"/>
</dbReference>
<keyword evidence="1" id="KW-0732">Signal</keyword>
<dbReference type="SUPFAM" id="SSF51905">
    <property type="entry name" value="FAD/NAD(P)-binding domain"/>
    <property type="match status" value="1"/>
</dbReference>
<dbReference type="Pfam" id="PF12831">
    <property type="entry name" value="FAD_oxidored"/>
    <property type="match status" value="1"/>
</dbReference>
<feature type="signal peptide" evidence="1">
    <location>
        <begin position="1"/>
        <end position="20"/>
    </location>
</feature>
<dbReference type="EMBL" id="CYZF01000007">
    <property type="protein sequence ID" value="CUO91137.1"/>
    <property type="molecule type" value="Genomic_DNA"/>
</dbReference>
<dbReference type="InterPro" id="IPR005288">
    <property type="entry name" value="NadB"/>
</dbReference>
<dbReference type="AlphaFoldDB" id="A0A174IZX2"/>
<feature type="chain" id="PRO_5008024763" evidence="1">
    <location>
        <begin position="21"/>
        <end position="621"/>
    </location>
</feature>
<dbReference type="PRINTS" id="PR00411">
    <property type="entry name" value="PNDRDTASEI"/>
</dbReference>
<dbReference type="Gene3D" id="3.50.50.60">
    <property type="entry name" value="FAD/NAD(P)-binding domain"/>
    <property type="match status" value="1"/>
</dbReference>
<evidence type="ECO:0000313" key="2">
    <source>
        <dbReference type="EMBL" id="CUO91137.1"/>
    </source>
</evidence>
<dbReference type="GO" id="GO:0008734">
    <property type="term" value="F:L-aspartate oxidase activity"/>
    <property type="evidence" value="ECO:0007669"/>
    <property type="project" value="InterPro"/>
</dbReference>